<dbReference type="EMBL" id="JAVDXT010000001">
    <property type="protein sequence ID" value="MDR7377112.1"/>
    <property type="molecule type" value="Genomic_DNA"/>
</dbReference>
<dbReference type="RefSeq" id="WP_310372552.1">
    <property type="nucleotide sequence ID" value="NZ_JAVDXT010000001.1"/>
</dbReference>
<evidence type="ECO:0000313" key="1">
    <source>
        <dbReference type="EMBL" id="MDR7377112.1"/>
    </source>
</evidence>
<name>A0ABU2C6Z7_9BURK</name>
<dbReference type="Proteomes" id="UP001180487">
    <property type="component" value="Unassembled WGS sequence"/>
</dbReference>
<evidence type="ECO:0000313" key="2">
    <source>
        <dbReference type="Proteomes" id="UP001180487"/>
    </source>
</evidence>
<comment type="caution">
    <text evidence="1">The sequence shown here is derived from an EMBL/GenBank/DDBJ whole genome shotgun (WGS) entry which is preliminary data.</text>
</comment>
<gene>
    <name evidence="1" type="ORF">J2X19_001770</name>
</gene>
<dbReference type="InterPro" id="IPR027417">
    <property type="entry name" value="P-loop_NTPase"/>
</dbReference>
<dbReference type="SUPFAM" id="SSF52540">
    <property type="entry name" value="P-loop containing nucleoside triphosphate hydrolases"/>
    <property type="match status" value="1"/>
</dbReference>
<reference evidence="1 2" key="1">
    <citation type="submission" date="2023-07" db="EMBL/GenBank/DDBJ databases">
        <title>Sorghum-associated microbial communities from plants grown in Nebraska, USA.</title>
        <authorList>
            <person name="Schachtman D."/>
        </authorList>
    </citation>
    <scope>NUCLEOTIDE SEQUENCE [LARGE SCALE GENOMIC DNA]</scope>
    <source>
        <strain evidence="1 2">BE313</strain>
    </source>
</reference>
<sequence>MQRKFGTIGGTAASRDIFDDRDQAYLGEGIGWAQLLESQRVLLIAEAGSGKTHECKARAKLLFEGGEAAFFLRLEEVAAKGVRLCLYGDRQKRFDYWRASSSQAGYFFLDSIDELQLAHADFRDALERFSHDLDGGLGRVTIVVTSRPVDIDRNVNFHANLTHTGLKWVTSGWKSTAGGLGGHAS</sequence>
<dbReference type="CDD" id="cd00009">
    <property type="entry name" value="AAA"/>
    <property type="match status" value="1"/>
</dbReference>
<organism evidence="1 2">
    <name type="scientific">Rhodoferax ferrireducens</name>
    <dbReference type="NCBI Taxonomy" id="192843"/>
    <lineage>
        <taxon>Bacteria</taxon>
        <taxon>Pseudomonadati</taxon>
        <taxon>Pseudomonadota</taxon>
        <taxon>Betaproteobacteria</taxon>
        <taxon>Burkholderiales</taxon>
        <taxon>Comamonadaceae</taxon>
        <taxon>Rhodoferax</taxon>
    </lineage>
</organism>
<evidence type="ECO:0008006" key="3">
    <source>
        <dbReference type="Google" id="ProtNLM"/>
    </source>
</evidence>
<keyword evidence="2" id="KW-1185">Reference proteome</keyword>
<proteinExistence type="predicted"/>
<protein>
    <recommendedName>
        <fullName evidence="3">ATP-binding protein</fullName>
    </recommendedName>
</protein>
<accession>A0ABU2C6Z7</accession>